<protein>
    <recommendedName>
        <fullName evidence="6 10">Riboflavin synthase</fullName>
        <ecNumber evidence="5 10">2.5.1.9</ecNumber>
    </recommendedName>
</protein>
<dbReference type="InterPro" id="IPR017938">
    <property type="entry name" value="Riboflavin_synthase-like_b-brl"/>
</dbReference>
<dbReference type="InterPro" id="IPR001783">
    <property type="entry name" value="Lumazine-bd"/>
</dbReference>
<dbReference type="Proteomes" id="UP000293345">
    <property type="component" value="Unassembled WGS sequence"/>
</dbReference>
<reference evidence="13 14" key="1">
    <citation type="submission" date="2019-01" db="EMBL/GenBank/DDBJ databases">
        <title>Senegalimassilia sp. nov. KGMB04484 isolated human feces.</title>
        <authorList>
            <person name="Han K.-I."/>
            <person name="Kim J.-S."/>
            <person name="Lee K.C."/>
            <person name="Suh M.K."/>
            <person name="Eom M.K."/>
            <person name="Lee J.H."/>
            <person name="Park S.-H."/>
            <person name="Kang S.W."/>
            <person name="Park J.-E."/>
            <person name="Oh B.S."/>
            <person name="Yu S.Y."/>
            <person name="Choi S.-H."/>
            <person name="Lee D.H."/>
            <person name="Yoon H."/>
            <person name="Kim B.-Y."/>
            <person name="Lee J.H."/>
            <person name="Lee J.-S."/>
        </authorList>
    </citation>
    <scope>NUCLEOTIDE SEQUENCE [LARGE SCALE GENOMIC DNA]</scope>
    <source>
        <strain evidence="13 14">KGMB04484</strain>
    </source>
</reference>
<feature type="repeat" description="Lumazine-binding" evidence="11">
    <location>
        <begin position="1"/>
        <end position="96"/>
    </location>
</feature>
<dbReference type="PANTHER" id="PTHR21098">
    <property type="entry name" value="RIBOFLAVIN SYNTHASE ALPHA CHAIN"/>
    <property type="match status" value="1"/>
</dbReference>
<keyword evidence="14" id="KW-1185">Reference proteome</keyword>
<evidence type="ECO:0000256" key="1">
    <source>
        <dbReference type="ARBA" id="ARBA00000968"/>
    </source>
</evidence>
<dbReference type="EMBL" id="SDPW01000001">
    <property type="protein sequence ID" value="RXZ53535.1"/>
    <property type="molecule type" value="Genomic_DNA"/>
</dbReference>
<dbReference type="FunFam" id="2.40.30.20:FF:000003">
    <property type="entry name" value="Riboflavin synthase, alpha subunit"/>
    <property type="match status" value="1"/>
</dbReference>
<feature type="domain" description="Lumazine-binding" evidence="12">
    <location>
        <begin position="97"/>
        <end position="193"/>
    </location>
</feature>
<organism evidence="13 14">
    <name type="scientific">Senegalimassilia faecalis</name>
    <dbReference type="NCBI Taxonomy" id="2509433"/>
    <lineage>
        <taxon>Bacteria</taxon>
        <taxon>Bacillati</taxon>
        <taxon>Actinomycetota</taxon>
        <taxon>Coriobacteriia</taxon>
        <taxon>Coriobacteriales</taxon>
        <taxon>Coriobacteriaceae</taxon>
        <taxon>Senegalimassilia</taxon>
    </lineage>
</organism>
<feature type="repeat" description="Lumazine-binding" evidence="11">
    <location>
        <begin position="97"/>
        <end position="193"/>
    </location>
</feature>
<comment type="caution">
    <text evidence="13">The sequence shown here is derived from an EMBL/GenBank/DDBJ whole genome shotgun (WGS) entry which is preliminary data.</text>
</comment>
<dbReference type="NCBIfam" id="NF006767">
    <property type="entry name" value="PRK09289.1"/>
    <property type="match status" value="1"/>
</dbReference>
<dbReference type="GO" id="GO:0009231">
    <property type="term" value="P:riboflavin biosynthetic process"/>
    <property type="evidence" value="ECO:0007669"/>
    <property type="project" value="UniProtKB-KW"/>
</dbReference>
<dbReference type="NCBIfam" id="TIGR00187">
    <property type="entry name" value="ribE"/>
    <property type="match status" value="1"/>
</dbReference>
<keyword evidence="7" id="KW-0686">Riboflavin biosynthesis</keyword>
<dbReference type="EC" id="2.5.1.9" evidence="5 10"/>
<dbReference type="Gene3D" id="2.40.30.20">
    <property type="match status" value="2"/>
</dbReference>
<name>A0A4Q2JWW2_9ACTN</name>
<gene>
    <name evidence="13" type="ORF">ET524_02790</name>
</gene>
<dbReference type="NCBIfam" id="NF009566">
    <property type="entry name" value="PRK13020.1"/>
    <property type="match status" value="1"/>
</dbReference>
<dbReference type="CDD" id="cd00402">
    <property type="entry name" value="Riboflavin_synthase_like"/>
    <property type="match status" value="1"/>
</dbReference>
<feature type="domain" description="Lumazine-binding" evidence="12">
    <location>
        <begin position="1"/>
        <end position="96"/>
    </location>
</feature>
<dbReference type="SUPFAM" id="SSF63380">
    <property type="entry name" value="Riboflavin synthase domain-like"/>
    <property type="match status" value="2"/>
</dbReference>
<evidence type="ECO:0000256" key="4">
    <source>
        <dbReference type="ARBA" id="ARBA00011233"/>
    </source>
</evidence>
<evidence type="ECO:0000256" key="3">
    <source>
        <dbReference type="ARBA" id="ARBA00004887"/>
    </source>
</evidence>
<comment type="function">
    <text evidence="2">Catalyzes the dismutation of two molecules of 6,7-dimethyl-8-ribityllumazine, resulting in the formation of riboflavin and 5-amino-6-(D-ribitylamino)uracil.</text>
</comment>
<accession>A0A4Q2JWW2</accession>
<dbReference type="Pfam" id="PF00677">
    <property type="entry name" value="Lum_binding"/>
    <property type="match status" value="2"/>
</dbReference>
<dbReference type="PANTHER" id="PTHR21098:SF12">
    <property type="entry name" value="RIBOFLAVIN SYNTHASE"/>
    <property type="match status" value="1"/>
</dbReference>
<sequence>MFTGIVEELGRIVRVPSPGRAGQLEIAATRVLAGTNVGDSIAVNGVCLTATTVSAAGFTADVMPQTLAHSNLGALRAGSPVNLERAMAADGRFGGHIVSGHIDGTGTIRRIRRDQNAVRFAIEAPASIMALIVQRGSVAIDGISLTVAELAADAFEVSIIPHTIEQTTLSHRKPGDAVNLENDVVGKYVQRLLHGVCTTPAEREAANASASPSPLSLSYLSAHGF</sequence>
<evidence type="ECO:0000256" key="6">
    <source>
        <dbReference type="ARBA" id="ARBA00013950"/>
    </source>
</evidence>
<comment type="pathway">
    <text evidence="3">Cofactor biosynthesis; riboflavin biosynthesis; riboflavin from 2-hydroxy-3-oxobutyl phosphate and 5-amino-6-(D-ribitylamino)uracil: step 2/2.</text>
</comment>
<dbReference type="InterPro" id="IPR023366">
    <property type="entry name" value="ATP_synth_asu-like_sf"/>
</dbReference>
<proteinExistence type="predicted"/>
<comment type="subunit">
    <text evidence="4">Homotrimer.</text>
</comment>
<evidence type="ECO:0000313" key="14">
    <source>
        <dbReference type="Proteomes" id="UP000293345"/>
    </source>
</evidence>
<evidence type="ECO:0000256" key="8">
    <source>
        <dbReference type="ARBA" id="ARBA00022679"/>
    </source>
</evidence>
<evidence type="ECO:0000256" key="11">
    <source>
        <dbReference type="PROSITE-ProRule" id="PRU00524"/>
    </source>
</evidence>
<evidence type="ECO:0000256" key="5">
    <source>
        <dbReference type="ARBA" id="ARBA00012827"/>
    </source>
</evidence>
<dbReference type="GO" id="GO:0004746">
    <property type="term" value="F:riboflavin synthase activity"/>
    <property type="evidence" value="ECO:0007669"/>
    <property type="project" value="UniProtKB-UniRule"/>
</dbReference>
<dbReference type="AlphaFoldDB" id="A0A4Q2JWW2"/>
<keyword evidence="8 13" id="KW-0808">Transferase</keyword>
<dbReference type="PROSITE" id="PS51177">
    <property type="entry name" value="LUMAZINE_BIND"/>
    <property type="match status" value="2"/>
</dbReference>
<evidence type="ECO:0000256" key="7">
    <source>
        <dbReference type="ARBA" id="ARBA00022619"/>
    </source>
</evidence>
<evidence type="ECO:0000256" key="2">
    <source>
        <dbReference type="ARBA" id="ARBA00002803"/>
    </source>
</evidence>
<evidence type="ECO:0000256" key="10">
    <source>
        <dbReference type="NCBIfam" id="TIGR00187"/>
    </source>
</evidence>
<dbReference type="PIRSF" id="PIRSF000498">
    <property type="entry name" value="Riboflavin_syn_A"/>
    <property type="match status" value="1"/>
</dbReference>
<dbReference type="OrthoDB" id="9788537at2"/>
<evidence type="ECO:0000259" key="12">
    <source>
        <dbReference type="PROSITE" id="PS51177"/>
    </source>
</evidence>
<comment type="catalytic activity">
    <reaction evidence="1">
        <text>2 6,7-dimethyl-8-(1-D-ribityl)lumazine + H(+) = 5-amino-6-(D-ribitylamino)uracil + riboflavin</text>
        <dbReference type="Rhea" id="RHEA:20772"/>
        <dbReference type="ChEBI" id="CHEBI:15378"/>
        <dbReference type="ChEBI" id="CHEBI:15934"/>
        <dbReference type="ChEBI" id="CHEBI:57986"/>
        <dbReference type="ChEBI" id="CHEBI:58201"/>
        <dbReference type="EC" id="2.5.1.9"/>
    </reaction>
</comment>
<dbReference type="InterPro" id="IPR026017">
    <property type="entry name" value="Lumazine-bd_dom"/>
</dbReference>
<evidence type="ECO:0000313" key="13">
    <source>
        <dbReference type="EMBL" id="RXZ53535.1"/>
    </source>
</evidence>
<dbReference type="FunFam" id="2.40.30.20:FF:000004">
    <property type="entry name" value="Riboflavin synthase, alpha subunit"/>
    <property type="match status" value="1"/>
</dbReference>
<keyword evidence="9" id="KW-0677">Repeat</keyword>
<evidence type="ECO:0000256" key="9">
    <source>
        <dbReference type="ARBA" id="ARBA00022737"/>
    </source>
</evidence>
<dbReference type="RefSeq" id="WP_129423235.1">
    <property type="nucleotide sequence ID" value="NZ_SDPW01000001.1"/>
</dbReference>